<dbReference type="EMBL" id="JBBPBM010000049">
    <property type="protein sequence ID" value="KAK8520133.1"/>
    <property type="molecule type" value="Genomic_DNA"/>
</dbReference>
<dbReference type="Proteomes" id="UP001472677">
    <property type="component" value="Unassembled WGS sequence"/>
</dbReference>
<gene>
    <name evidence="1" type="ORF">V6N12_004094</name>
</gene>
<accession>A0ABR2CKF6</accession>
<keyword evidence="2" id="KW-1185">Reference proteome</keyword>
<proteinExistence type="predicted"/>
<protein>
    <submittedName>
        <fullName evidence="1">Uncharacterized protein</fullName>
    </submittedName>
</protein>
<evidence type="ECO:0000313" key="2">
    <source>
        <dbReference type="Proteomes" id="UP001472677"/>
    </source>
</evidence>
<reference evidence="1 2" key="1">
    <citation type="journal article" date="2024" name="G3 (Bethesda)">
        <title>Genome assembly of Hibiscus sabdariffa L. provides insights into metabolisms of medicinal natural products.</title>
        <authorList>
            <person name="Kim T."/>
        </authorList>
    </citation>
    <scope>NUCLEOTIDE SEQUENCE [LARGE SCALE GENOMIC DNA]</scope>
    <source>
        <strain evidence="1">TK-2024</strain>
        <tissue evidence="1">Old leaves</tissue>
    </source>
</reference>
<organism evidence="1 2">
    <name type="scientific">Hibiscus sabdariffa</name>
    <name type="common">roselle</name>
    <dbReference type="NCBI Taxonomy" id="183260"/>
    <lineage>
        <taxon>Eukaryota</taxon>
        <taxon>Viridiplantae</taxon>
        <taxon>Streptophyta</taxon>
        <taxon>Embryophyta</taxon>
        <taxon>Tracheophyta</taxon>
        <taxon>Spermatophyta</taxon>
        <taxon>Magnoliopsida</taxon>
        <taxon>eudicotyledons</taxon>
        <taxon>Gunneridae</taxon>
        <taxon>Pentapetalae</taxon>
        <taxon>rosids</taxon>
        <taxon>malvids</taxon>
        <taxon>Malvales</taxon>
        <taxon>Malvaceae</taxon>
        <taxon>Malvoideae</taxon>
        <taxon>Hibiscus</taxon>
    </lineage>
</organism>
<name>A0ABR2CKF6_9ROSI</name>
<sequence length="78" mass="8689">MIPPIKKFKDALAKHTTDRCSLRPAKGLDEKELLALASNKDLSFTYKPEPVRLNPNPVLAKEDIQVSKTCLNPKESAD</sequence>
<evidence type="ECO:0000313" key="1">
    <source>
        <dbReference type="EMBL" id="KAK8520133.1"/>
    </source>
</evidence>
<comment type="caution">
    <text evidence="1">The sequence shown here is derived from an EMBL/GenBank/DDBJ whole genome shotgun (WGS) entry which is preliminary data.</text>
</comment>